<feature type="transmembrane region" description="Helical" evidence="8">
    <location>
        <begin position="220"/>
        <end position="240"/>
    </location>
</feature>
<feature type="transmembrane region" description="Helical" evidence="8">
    <location>
        <begin position="43"/>
        <end position="62"/>
    </location>
</feature>
<dbReference type="PANTHER" id="PTHR34975:SF2">
    <property type="entry name" value="SPORE GERMINATION PROTEIN A2"/>
    <property type="match status" value="1"/>
</dbReference>
<feature type="transmembrane region" description="Helical" evidence="8">
    <location>
        <begin position="83"/>
        <end position="107"/>
    </location>
</feature>
<evidence type="ECO:0000256" key="7">
    <source>
        <dbReference type="ARBA" id="ARBA00023136"/>
    </source>
</evidence>
<organism evidence="9 10">
    <name type="scientific">Fredinandcohnia salidurans</name>
    <dbReference type="NCBI Taxonomy" id="2595041"/>
    <lineage>
        <taxon>Bacteria</taxon>
        <taxon>Bacillati</taxon>
        <taxon>Bacillota</taxon>
        <taxon>Bacilli</taxon>
        <taxon>Bacillales</taxon>
        <taxon>Bacillaceae</taxon>
        <taxon>Fredinandcohnia</taxon>
    </lineage>
</organism>
<feature type="transmembrane region" description="Helical" evidence="8">
    <location>
        <begin position="7"/>
        <end position="31"/>
    </location>
</feature>
<gene>
    <name evidence="9" type="ORF">ACFSFW_08615</name>
</gene>
<dbReference type="NCBIfam" id="TIGR00912">
    <property type="entry name" value="2A0309"/>
    <property type="match status" value="1"/>
</dbReference>
<dbReference type="Gene3D" id="1.20.1740.10">
    <property type="entry name" value="Amino acid/polyamine transporter I"/>
    <property type="match status" value="1"/>
</dbReference>
<reference evidence="10" key="1">
    <citation type="journal article" date="2019" name="Int. J. Syst. Evol. Microbiol.">
        <title>The Global Catalogue of Microorganisms (GCM) 10K type strain sequencing project: providing services to taxonomists for standard genome sequencing and annotation.</title>
        <authorList>
            <consortium name="The Broad Institute Genomics Platform"/>
            <consortium name="The Broad Institute Genome Sequencing Center for Infectious Disease"/>
            <person name="Wu L."/>
            <person name="Ma J."/>
        </authorList>
    </citation>
    <scope>NUCLEOTIDE SEQUENCE [LARGE SCALE GENOMIC DNA]</scope>
    <source>
        <strain evidence="10">CCUG 15531</strain>
    </source>
</reference>
<dbReference type="InterPro" id="IPR004761">
    <property type="entry name" value="Spore_GerAB"/>
</dbReference>
<feature type="transmembrane region" description="Helical" evidence="8">
    <location>
        <begin position="143"/>
        <end position="165"/>
    </location>
</feature>
<evidence type="ECO:0000313" key="9">
    <source>
        <dbReference type="EMBL" id="MFD1778728.1"/>
    </source>
</evidence>
<accession>A0ABW4MLD0</accession>
<evidence type="ECO:0000256" key="5">
    <source>
        <dbReference type="ARBA" id="ARBA00022692"/>
    </source>
</evidence>
<evidence type="ECO:0000256" key="8">
    <source>
        <dbReference type="SAM" id="Phobius"/>
    </source>
</evidence>
<evidence type="ECO:0000256" key="1">
    <source>
        <dbReference type="ARBA" id="ARBA00004141"/>
    </source>
</evidence>
<feature type="transmembrane region" description="Helical" evidence="8">
    <location>
        <begin position="119"/>
        <end position="136"/>
    </location>
</feature>
<keyword evidence="3" id="KW-0813">Transport</keyword>
<feature type="transmembrane region" description="Helical" evidence="8">
    <location>
        <begin position="306"/>
        <end position="324"/>
    </location>
</feature>
<evidence type="ECO:0000256" key="6">
    <source>
        <dbReference type="ARBA" id="ARBA00022989"/>
    </source>
</evidence>
<feature type="transmembrane region" description="Helical" evidence="8">
    <location>
        <begin position="273"/>
        <end position="294"/>
    </location>
</feature>
<keyword evidence="4" id="KW-0309">Germination</keyword>
<evidence type="ECO:0000313" key="10">
    <source>
        <dbReference type="Proteomes" id="UP001597227"/>
    </source>
</evidence>
<dbReference type="Proteomes" id="UP001597227">
    <property type="component" value="Unassembled WGS sequence"/>
</dbReference>
<comment type="caution">
    <text evidence="9">The sequence shown here is derived from an EMBL/GenBank/DDBJ whole genome shotgun (WGS) entry which is preliminary data.</text>
</comment>
<evidence type="ECO:0000256" key="2">
    <source>
        <dbReference type="ARBA" id="ARBA00007998"/>
    </source>
</evidence>
<feature type="transmembrane region" description="Helical" evidence="8">
    <location>
        <begin position="191"/>
        <end position="208"/>
    </location>
</feature>
<dbReference type="RefSeq" id="WP_304216040.1">
    <property type="nucleotide sequence ID" value="NZ_JBHUEK010000010.1"/>
</dbReference>
<proteinExistence type="inferred from homology"/>
<feature type="transmembrane region" description="Helical" evidence="8">
    <location>
        <begin position="336"/>
        <end position="355"/>
    </location>
</feature>
<comment type="similarity">
    <text evidence="2">Belongs to the amino acid-polyamine-organocation (APC) superfamily. Spore germination protein (SGP) (TC 2.A.3.9) family.</text>
</comment>
<evidence type="ECO:0000256" key="3">
    <source>
        <dbReference type="ARBA" id="ARBA00022448"/>
    </source>
</evidence>
<protein>
    <submittedName>
        <fullName evidence="9">GerAB/ArcD/ProY family transporter</fullName>
    </submittedName>
</protein>
<keyword evidence="6 8" id="KW-1133">Transmembrane helix</keyword>
<sequence>MERIKESFLVSPIFVFFLIHSMQVGVGMLGFQRIIAKSAGYDSWISVILAGVAVHIIVWIIYKILDPSGGDIVDVHKEIFGKWIGGFLSLLFVLYLLALAVTVLRSYIEVIQVWMFPEFNSWVFGFFTIVLAYYIILGGFRTVTGISFFSIVLPLYILLLVFFPLDYGHVRNLLPIMNHSVTEIAKSTKDMSLSIIGFETLLLFYPFIKNPPKSQKWAHLGVLATTILYLIASVTAIMYFSADQLDKIIWATLTMFKSINMPFVERFEYVGIASWYLVILPNICIALWGAGRGIKKVFSVQQRKSLLWILPAVLVASSLIKSRQHIDMISGYMSNFGLYYIFGYIPILFIITLVVRKMREKK</sequence>
<evidence type="ECO:0000256" key="4">
    <source>
        <dbReference type="ARBA" id="ARBA00022544"/>
    </source>
</evidence>
<dbReference type="EMBL" id="JBHUEK010000010">
    <property type="protein sequence ID" value="MFD1778728.1"/>
    <property type="molecule type" value="Genomic_DNA"/>
</dbReference>
<dbReference type="Pfam" id="PF03845">
    <property type="entry name" value="Spore_permease"/>
    <property type="match status" value="1"/>
</dbReference>
<keyword evidence="7 8" id="KW-0472">Membrane</keyword>
<dbReference type="PANTHER" id="PTHR34975">
    <property type="entry name" value="SPORE GERMINATION PROTEIN A2"/>
    <property type="match status" value="1"/>
</dbReference>
<keyword evidence="5 8" id="KW-0812">Transmembrane</keyword>
<name>A0ABW4MLD0_9BACI</name>
<keyword evidence="10" id="KW-1185">Reference proteome</keyword>
<comment type="subcellular location">
    <subcellularLocation>
        <location evidence="1">Membrane</location>
        <topology evidence="1">Multi-pass membrane protein</topology>
    </subcellularLocation>
</comment>